<keyword evidence="2" id="KW-0472">Membrane</keyword>
<evidence type="ECO:0000256" key="1">
    <source>
        <dbReference type="SAM" id="MobiDB-lite"/>
    </source>
</evidence>
<feature type="compositionally biased region" description="Polar residues" evidence="1">
    <location>
        <begin position="25"/>
        <end position="39"/>
    </location>
</feature>
<feature type="transmembrane region" description="Helical" evidence="2">
    <location>
        <begin position="96"/>
        <end position="116"/>
    </location>
</feature>
<organism evidence="3">
    <name type="scientific">viral metagenome</name>
    <dbReference type="NCBI Taxonomy" id="1070528"/>
    <lineage>
        <taxon>unclassified sequences</taxon>
        <taxon>metagenomes</taxon>
        <taxon>organismal metagenomes</taxon>
    </lineage>
</organism>
<proteinExistence type="predicted"/>
<feature type="region of interest" description="Disordered" evidence="1">
    <location>
        <begin position="1"/>
        <end position="44"/>
    </location>
</feature>
<accession>A0A6C0I5G8</accession>
<keyword evidence="2" id="KW-0812">Transmembrane</keyword>
<evidence type="ECO:0000313" key="3">
    <source>
        <dbReference type="EMBL" id="QHT88251.1"/>
    </source>
</evidence>
<keyword evidence="2" id="KW-1133">Transmembrane helix</keyword>
<feature type="transmembrane region" description="Helical" evidence="2">
    <location>
        <begin position="61"/>
        <end position="84"/>
    </location>
</feature>
<name>A0A6C0I5G8_9ZZZZ</name>
<reference evidence="3" key="1">
    <citation type="journal article" date="2020" name="Nature">
        <title>Giant virus diversity and host interactions through global metagenomics.</title>
        <authorList>
            <person name="Schulz F."/>
            <person name="Roux S."/>
            <person name="Paez-Espino D."/>
            <person name="Jungbluth S."/>
            <person name="Walsh D.A."/>
            <person name="Denef V.J."/>
            <person name="McMahon K.D."/>
            <person name="Konstantinidis K.T."/>
            <person name="Eloe-Fadrosh E.A."/>
            <person name="Kyrpides N.C."/>
            <person name="Woyke T."/>
        </authorList>
    </citation>
    <scope>NUCLEOTIDE SEQUENCE</scope>
    <source>
        <strain evidence="3">GVMAG-M-3300023184-50</strain>
    </source>
</reference>
<evidence type="ECO:0000256" key="2">
    <source>
        <dbReference type="SAM" id="Phobius"/>
    </source>
</evidence>
<dbReference type="EMBL" id="MN740114">
    <property type="protein sequence ID" value="QHT88251.1"/>
    <property type="molecule type" value="Genomic_DNA"/>
</dbReference>
<protein>
    <submittedName>
        <fullName evidence="3">Uncharacterized protein</fullName>
    </submittedName>
</protein>
<dbReference type="AlphaFoldDB" id="A0A6C0I5G8"/>
<sequence length="124" mass="12918">MDATPLDALMPSGGSSQSLPPLPSATTYTPVMTPGTQTYSPPPPGGNVLPVPAVKMVLKNILTYVSIFLGVTLISLTQFQSLVLRFIPHAYSGSGVVSMYGAAFLGALGVVVIYVLQSLLQPLI</sequence>